<dbReference type="PANTHER" id="PTHR12992">
    <property type="entry name" value="NUDIX HYDROLASE"/>
    <property type="match status" value="1"/>
</dbReference>
<feature type="region of interest" description="Disordered" evidence="7">
    <location>
        <begin position="264"/>
        <end position="283"/>
    </location>
</feature>
<evidence type="ECO:0000256" key="6">
    <source>
        <dbReference type="ARBA" id="ARBA00023211"/>
    </source>
</evidence>
<dbReference type="EMBL" id="CDHK01000005">
    <property type="protein sequence ID" value="CEJ57341.1"/>
    <property type="molecule type" value="Genomic_DNA"/>
</dbReference>
<accession>A0A0F7TNA4</accession>
<keyword evidence="6" id="KW-0464">Manganese</keyword>
<dbReference type="STRING" id="104259.A0A0F7TNA4"/>
<feature type="domain" description="Nudix hydrolase" evidence="8">
    <location>
        <begin position="84"/>
        <end position="228"/>
    </location>
</feature>
<protein>
    <submittedName>
        <fullName evidence="9">Putative NUDIX domain protein</fullName>
    </submittedName>
</protein>
<dbReference type="OrthoDB" id="206213at2759"/>
<dbReference type="InterPro" id="IPR045121">
    <property type="entry name" value="CoAse"/>
</dbReference>
<dbReference type="PANTHER" id="PTHR12992:SF24">
    <property type="entry name" value="PEROXISOMAL COENZYME A DIPHOSPHATASE NUDT7"/>
    <property type="match status" value="1"/>
</dbReference>
<evidence type="ECO:0000256" key="2">
    <source>
        <dbReference type="ARBA" id="ARBA00001946"/>
    </source>
</evidence>
<comment type="cofactor">
    <cofactor evidence="2">
        <name>Mg(2+)</name>
        <dbReference type="ChEBI" id="CHEBI:18420"/>
    </cofactor>
</comment>
<dbReference type="Pfam" id="PF00293">
    <property type="entry name" value="NUDIX"/>
    <property type="match status" value="1"/>
</dbReference>
<evidence type="ECO:0000256" key="5">
    <source>
        <dbReference type="ARBA" id="ARBA00022842"/>
    </source>
</evidence>
<keyword evidence="3" id="KW-0479">Metal-binding</keyword>
<reference evidence="10" key="1">
    <citation type="journal article" date="2015" name="Genome Announc.">
        <title>Draft genome sequence of the fungus Penicillium brasilianum MG11.</title>
        <authorList>
            <person name="Horn F."/>
            <person name="Linde J."/>
            <person name="Mattern D.J."/>
            <person name="Walther G."/>
            <person name="Guthke R."/>
            <person name="Brakhage A.A."/>
            <person name="Valiante V."/>
        </authorList>
    </citation>
    <scope>NUCLEOTIDE SEQUENCE [LARGE SCALE GENOMIC DNA]</scope>
    <source>
        <strain evidence="10">MG11</strain>
    </source>
</reference>
<dbReference type="Gene3D" id="3.90.79.10">
    <property type="entry name" value="Nucleoside Triphosphate Pyrophosphohydrolase"/>
    <property type="match status" value="1"/>
</dbReference>
<gene>
    <name evidence="9" type="ORF">PMG11_06037</name>
</gene>
<dbReference type="InterPro" id="IPR015797">
    <property type="entry name" value="NUDIX_hydrolase-like_dom_sf"/>
</dbReference>
<evidence type="ECO:0000256" key="1">
    <source>
        <dbReference type="ARBA" id="ARBA00001936"/>
    </source>
</evidence>
<dbReference type="CDD" id="cd03426">
    <property type="entry name" value="NUDIX_CoAse_Nudt7"/>
    <property type="match status" value="1"/>
</dbReference>
<comment type="cofactor">
    <cofactor evidence="1">
        <name>Mn(2+)</name>
        <dbReference type="ChEBI" id="CHEBI:29035"/>
    </cofactor>
</comment>
<dbReference type="SUPFAM" id="SSF55811">
    <property type="entry name" value="Nudix"/>
    <property type="match status" value="1"/>
</dbReference>
<proteinExistence type="predicted"/>
<evidence type="ECO:0000256" key="4">
    <source>
        <dbReference type="ARBA" id="ARBA00022801"/>
    </source>
</evidence>
<name>A0A0F7TNA4_PENBI</name>
<keyword evidence="5" id="KW-0460">Magnesium</keyword>
<keyword evidence="10" id="KW-1185">Reference proteome</keyword>
<dbReference type="GO" id="GO:0015938">
    <property type="term" value="P:coenzyme A catabolic process"/>
    <property type="evidence" value="ECO:0007669"/>
    <property type="project" value="TreeGrafter"/>
</dbReference>
<evidence type="ECO:0000259" key="8">
    <source>
        <dbReference type="PROSITE" id="PS51462"/>
    </source>
</evidence>
<evidence type="ECO:0000256" key="3">
    <source>
        <dbReference type="ARBA" id="ARBA00022723"/>
    </source>
</evidence>
<organism evidence="9 10">
    <name type="scientific">Penicillium brasilianum</name>
    <dbReference type="NCBI Taxonomy" id="104259"/>
    <lineage>
        <taxon>Eukaryota</taxon>
        <taxon>Fungi</taxon>
        <taxon>Dikarya</taxon>
        <taxon>Ascomycota</taxon>
        <taxon>Pezizomycotina</taxon>
        <taxon>Eurotiomycetes</taxon>
        <taxon>Eurotiomycetidae</taxon>
        <taxon>Eurotiales</taxon>
        <taxon>Aspergillaceae</taxon>
        <taxon>Penicillium</taxon>
    </lineage>
</organism>
<evidence type="ECO:0000313" key="9">
    <source>
        <dbReference type="EMBL" id="CEJ57341.1"/>
    </source>
</evidence>
<dbReference type="Proteomes" id="UP000042958">
    <property type="component" value="Unassembled WGS sequence"/>
</dbReference>
<dbReference type="GO" id="GO:0046872">
    <property type="term" value="F:metal ion binding"/>
    <property type="evidence" value="ECO:0007669"/>
    <property type="project" value="UniProtKB-KW"/>
</dbReference>
<dbReference type="GO" id="GO:0010945">
    <property type="term" value="F:coenzyme A diphosphatase activity"/>
    <property type="evidence" value="ECO:0007669"/>
    <property type="project" value="InterPro"/>
</dbReference>
<sequence>MRRRQLRLLESIRRSSVRFSRHTSPRFCFRGFTSASQLLGLGCTPAIPTASTLMAPLNAASQEAIDRLRGYTPPPTAYSEVPLSRRAAVLILLYADLQGDLRVVITIRAKTLKSYAGEAALPGGKADTLSETAFQTARREACEEIGLPDISQPLPPPFSVEHLCELPANLAKTELVVRPCVALLHSFDPGTGANADPETELIPRLDAREVAAVFTARFDDFLSLRNSEGRGADDWYRGSWSLWHNSNWRMHQFFVRSANHAIKPRSPGNEAQNAAVDRLSQQESSGQVQHYRVFGMTARILVDAARVAFAREPEFEHNSHFGDEEMIAKLRRLGRLSEVRRPGDELTRETMERAAKLS</sequence>
<evidence type="ECO:0000256" key="7">
    <source>
        <dbReference type="SAM" id="MobiDB-lite"/>
    </source>
</evidence>
<evidence type="ECO:0000313" key="10">
    <source>
        <dbReference type="Proteomes" id="UP000042958"/>
    </source>
</evidence>
<dbReference type="PROSITE" id="PS51462">
    <property type="entry name" value="NUDIX"/>
    <property type="match status" value="1"/>
</dbReference>
<dbReference type="InterPro" id="IPR000086">
    <property type="entry name" value="NUDIX_hydrolase_dom"/>
</dbReference>
<dbReference type="AlphaFoldDB" id="A0A0F7TNA4"/>
<keyword evidence="4" id="KW-0378">Hydrolase</keyword>